<dbReference type="InterPro" id="IPR006527">
    <property type="entry name" value="F-box-assoc_dom_typ1"/>
</dbReference>
<dbReference type="InterPro" id="IPR017451">
    <property type="entry name" value="F-box-assoc_interact_dom"/>
</dbReference>
<organism evidence="2 3">
    <name type="scientific">Heracleum sosnowskyi</name>
    <dbReference type="NCBI Taxonomy" id="360622"/>
    <lineage>
        <taxon>Eukaryota</taxon>
        <taxon>Viridiplantae</taxon>
        <taxon>Streptophyta</taxon>
        <taxon>Embryophyta</taxon>
        <taxon>Tracheophyta</taxon>
        <taxon>Spermatophyta</taxon>
        <taxon>Magnoliopsida</taxon>
        <taxon>eudicotyledons</taxon>
        <taxon>Gunneridae</taxon>
        <taxon>Pentapetalae</taxon>
        <taxon>asterids</taxon>
        <taxon>campanulids</taxon>
        <taxon>Apiales</taxon>
        <taxon>Apiaceae</taxon>
        <taxon>Apioideae</taxon>
        <taxon>apioid superclade</taxon>
        <taxon>Tordylieae</taxon>
        <taxon>Tordyliinae</taxon>
        <taxon>Heracleum</taxon>
    </lineage>
</organism>
<evidence type="ECO:0000259" key="1">
    <source>
        <dbReference type="Pfam" id="PF07734"/>
    </source>
</evidence>
<evidence type="ECO:0000313" key="3">
    <source>
        <dbReference type="Proteomes" id="UP001237642"/>
    </source>
</evidence>
<name>A0AAD8MFM2_9APIA</name>
<reference evidence="2" key="2">
    <citation type="submission" date="2023-05" db="EMBL/GenBank/DDBJ databases">
        <authorList>
            <person name="Schelkunov M.I."/>
        </authorList>
    </citation>
    <scope>NUCLEOTIDE SEQUENCE</scope>
    <source>
        <strain evidence="2">Hsosn_3</strain>
        <tissue evidence="2">Leaf</tissue>
    </source>
</reference>
<gene>
    <name evidence="2" type="ORF">POM88_037748</name>
</gene>
<dbReference type="NCBIfam" id="TIGR01640">
    <property type="entry name" value="F_box_assoc_1"/>
    <property type="match status" value="1"/>
</dbReference>
<reference evidence="2" key="1">
    <citation type="submission" date="2023-02" db="EMBL/GenBank/DDBJ databases">
        <title>Genome of toxic invasive species Heracleum sosnowskyi carries increased number of genes despite the absence of recent whole-genome duplications.</title>
        <authorList>
            <person name="Schelkunov M."/>
            <person name="Shtratnikova V."/>
            <person name="Makarenko M."/>
            <person name="Klepikova A."/>
            <person name="Omelchenko D."/>
            <person name="Novikova G."/>
            <person name="Obukhova E."/>
            <person name="Bogdanov V."/>
            <person name="Penin A."/>
            <person name="Logacheva M."/>
        </authorList>
    </citation>
    <scope>NUCLEOTIDE SEQUENCE</scope>
    <source>
        <strain evidence="2">Hsosn_3</strain>
        <tissue evidence="2">Leaf</tissue>
    </source>
</reference>
<dbReference type="AlphaFoldDB" id="A0AAD8MFM2"/>
<keyword evidence="3" id="KW-1185">Reference proteome</keyword>
<dbReference type="InterPro" id="IPR036047">
    <property type="entry name" value="F-box-like_dom_sf"/>
</dbReference>
<dbReference type="PANTHER" id="PTHR35546:SF115">
    <property type="entry name" value="F-BOX DOMAIN-CONTAINING PROTEIN"/>
    <property type="match status" value="1"/>
</dbReference>
<sequence length="442" mass="50740">MASASTTNMDMNLARLFLDNHSFSSSDLGIPKLKLSGDSIFSDQDLLTLILVRVPLKKLTQFKCVSKSWLFLISSPFFSNLRCCMLPLPPRFGLFFQSSLIGNRLGRLQKDQVYCFPVQDGYNDDHDNKAPVFNHDLFGHRGHRTRILDSSHGLLLCASYFWTPQIEREHYIYNPTTNELATLPRPSHQSLICSLSMVLAFRSSDSPHYKIIACAKIPQETPRDVPNSFLIMQFEIYSSETRSWRVCGQPFVSLSFFKFTQGVYCNGSVYYPNALQSEEEESAESSDCLYFNLEDERLHTFPTPPIATTRSLRRSFYFGESDDHLHFVEVCPYAAVLHVHEMNCDHSGWFVKYLVDLAPLCKTFPQCGDEYLVAVLSIVRRDKFQEDDSFLVLGTCDEVVSYNLVNRSLKKMFDLEEVFDQASMLRHKNLKAWQYVEGNLSV</sequence>
<dbReference type="Proteomes" id="UP001237642">
    <property type="component" value="Unassembled WGS sequence"/>
</dbReference>
<dbReference type="InterPro" id="IPR055290">
    <property type="entry name" value="At3g26010-like"/>
</dbReference>
<proteinExistence type="predicted"/>
<feature type="domain" description="F-box associated beta-propeller type 1" evidence="1">
    <location>
        <begin position="151"/>
        <end position="309"/>
    </location>
</feature>
<evidence type="ECO:0000313" key="2">
    <source>
        <dbReference type="EMBL" id="KAK1371656.1"/>
    </source>
</evidence>
<comment type="caution">
    <text evidence="2">The sequence shown here is derived from an EMBL/GenBank/DDBJ whole genome shotgun (WGS) entry which is preliminary data.</text>
</comment>
<dbReference type="PANTHER" id="PTHR35546">
    <property type="entry name" value="F-BOX PROTEIN INTERACTION DOMAIN PROTEIN-RELATED"/>
    <property type="match status" value="1"/>
</dbReference>
<dbReference type="Pfam" id="PF07734">
    <property type="entry name" value="FBA_1"/>
    <property type="match status" value="1"/>
</dbReference>
<accession>A0AAD8MFM2</accession>
<protein>
    <submittedName>
        <fullName evidence="2">F-box domain-containing protein</fullName>
    </submittedName>
</protein>
<dbReference type="EMBL" id="JAUIZM010000008">
    <property type="protein sequence ID" value="KAK1371656.1"/>
    <property type="molecule type" value="Genomic_DNA"/>
</dbReference>
<dbReference type="SUPFAM" id="SSF81383">
    <property type="entry name" value="F-box domain"/>
    <property type="match status" value="1"/>
</dbReference>